<dbReference type="InterPro" id="IPR001992">
    <property type="entry name" value="T2SS_GspF/T4SS_PilC_CS"/>
</dbReference>
<evidence type="ECO:0000313" key="12">
    <source>
        <dbReference type="EMBL" id="KTD08225.1"/>
    </source>
</evidence>
<keyword evidence="6 9" id="KW-0812">Transmembrane</keyword>
<keyword evidence="4" id="KW-1003">Cell membrane</keyword>
<sequence length="349" mass="38695">MLIFKKISKTDITLFSRQMATMIAAGMPLIHAFDVVGKGTVNSHLKELIVTIKYDIEASYTFAEALHKHPIYFNPLFCSLIDAGEKSGSLAVMLDKVATYQEKLDTVRKKIARIIAYPLTILLMALLITVGLLFFVIPQFAALFNAFGAKLPLLTRSVIFLSNFFQEHGCFFLVMFLLILISIVYARNTFVTFSHHIDGFLLKLPVLGIFLTKSTIARFSRTLAITFSAGLPLIEALHAAGNVTGNRVYQLASSRIQDAVSYGQSMHLAMENCGVFPAFVIQMIAIGEESGTLELMLNKIADYYEDEINNTIESLNILLEPFIMAILGMVIGTLLLAVYVPIFKLGSIM</sequence>
<evidence type="ECO:0000256" key="1">
    <source>
        <dbReference type="ARBA" id="ARBA00004429"/>
    </source>
</evidence>
<dbReference type="GO" id="GO:0005886">
    <property type="term" value="C:plasma membrane"/>
    <property type="evidence" value="ECO:0007669"/>
    <property type="project" value="UniProtKB-SubCell"/>
</dbReference>
<evidence type="ECO:0000256" key="10">
    <source>
        <dbReference type="SAM" id="Phobius"/>
    </source>
</evidence>
<organism evidence="12 14">
    <name type="scientific">Legionella jamestowniensis</name>
    <dbReference type="NCBI Taxonomy" id="455"/>
    <lineage>
        <taxon>Bacteria</taxon>
        <taxon>Pseudomonadati</taxon>
        <taxon>Pseudomonadota</taxon>
        <taxon>Gammaproteobacteria</taxon>
        <taxon>Legionellales</taxon>
        <taxon>Legionellaceae</taxon>
        <taxon>Legionella</taxon>
    </lineage>
</organism>
<feature type="transmembrane region" description="Helical" evidence="10">
    <location>
        <begin position="114"/>
        <end position="137"/>
    </location>
</feature>
<proteinExistence type="inferred from homology"/>
<reference evidence="13 15" key="2">
    <citation type="submission" date="2016-05" db="EMBL/GenBank/DDBJ databases">
        <authorList>
            <person name="Prochazka B."/>
            <person name="Indra A."/>
            <person name="Hasenberger P."/>
            <person name="Blaschitz M."/>
            <person name="Wagner L."/>
            <person name="Wewalka G."/>
            <person name="Sorschag S."/>
            <person name="Schmid D."/>
            <person name="Ruppitsch W."/>
        </authorList>
    </citation>
    <scope>NUCLEOTIDE SEQUENCE [LARGE SCALE GENOMIC DNA]</scope>
    <source>
        <strain evidence="13 15">974010_12</strain>
    </source>
</reference>
<dbReference type="Proteomes" id="UP000093336">
    <property type="component" value="Unassembled WGS sequence"/>
</dbReference>
<evidence type="ECO:0000313" key="14">
    <source>
        <dbReference type="Proteomes" id="UP000054715"/>
    </source>
</evidence>
<dbReference type="InterPro" id="IPR003004">
    <property type="entry name" value="GspF/PilC"/>
</dbReference>
<reference evidence="12 14" key="1">
    <citation type="submission" date="2015-11" db="EMBL/GenBank/DDBJ databases">
        <title>Genomic analysis of 38 Legionella species identifies large and diverse effector repertoires.</title>
        <authorList>
            <person name="Burstein D."/>
            <person name="Amaro F."/>
            <person name="Zusman T."/>
            <person name="Lifshitz Z."/>
            <person name="Cohen O."/>
            <person name="Gilbert J.A."/>
            <person name="Pupko T."/>
            <person name="Shuman H.A."/>
            <person name="Segal G."/>
        </authorList>
    </citation>
    <scope>NUCLEOTIDE SEQUENCE [LARGE SCALE GENOMIC DNA]</scope>
    <source>
        <strain evidence="12 14">JA-26-G1-E2</strain>
    </source>
</reference>
<keyword evidence="8 10" id="KW-0472">Membrane</keyword>
<feature type="domain" description="Type II secretion system protein GspF" evidence="11">
    <location>
        <begin position="15"/>
        <end position="138"/>
    </location>
</feature>
<dbReference type="RefSeq" id="WP_058450272.1">
    <property type="nucleotide sequence ID" value="NZ_CAAAJF010000011.1"/>
</dbReference>
<dbReference type="InterPro" id="IPR018076">
    <property type="entry name" value="T2SS_GspF_dom"/>
</dbReference>
<comment type="caution">
    <text evidence="12">The sequence shown here is derived from an EMBL/GenBank/DDBJ whole genome shotgun (WGS) entry which is preliminary data.</text>
</comment>
<evidence type="ECO:0000313" key="15">
    <source>
        <dbReference type="Proteomes" id="UP000093336"/>
    </source>
</evidence>
<dbReference type="Proteomes" id="UP000054715">
    <property type="component" value="Unassembled WGS sequence"/>
</dbReference>
<dbReference type="PANTHER" id="PTHR30012:SF7">
    <property type="entry name" value="PROTEIN TRANSPORT PROTEIN HOFC HOMOLOG"/>
    <property type="match status" value="1"/>
</dbReference>
<name>A0A0W0UJZ4_9GAMM</name>
<dbReference type="EMBL" id="LNYG01000013">
    <property type="protein sequence ID" value="KTD08225.1"/>
    <property type="molecule type" value="Genomic_DNA"/>
</dbReference>
<evidence type="ECO:0000256" key="5">
    <source>
        <dbReference type="ARBA" id="ARBA00022519"/>
    </source>
</evidence>
<evidence type="ECO:0000256" key="7">
    <source>
        <dbReference type="ARBA" id="ARBA00022989"/>
    </source>
</evidence>
<keyword evidence="5" id="KW-0997">Cell inner membrane</keyword>
<evidence type="ECO:0000256" key="6">
    <source>
        <dbReference type="ARBA" id="ARBA00022692"/>
    </source>
</evidence>
<comment type="subcellular location">
    <subcellularLocation>
        <location evidence="1 9">Cell inner membrane</location>
        <topology evidence="1 9">Multi-pass membrane protein</topology>
    </subcellularLocation>
</comment>
<dbReference type="Gene3D" id="1.20.81.30">
    <property type="entry name" value="Type II secretion system (T2SS), domain F"/>
    <property type="match status" value="2"/>
</dbReference>
<evidence type="ECO:0000313" key="13">
    <source>
        <dbReference type="EMBL" id="OCH98548.1"/>
    </source>
</evidence>
<feature type="transmembrane region" description="Helical" evidence="10">
    <location>
        <begin position="169"/>
        <end position="187"/>
    </location>
</feature>
<dbReference type="PROSITE" id="PS00874">
    <property type="entry name" value="T2SP_F"/>
    <property type="match status" value="1"/>
</dbReference>
<keyword evidence="15" id="KW-1185">Reference proteome</keyword>
<protein>
    <submittedName>
        <fullName evidence="12">Pilus assembly protein PilC</fullName>
    </submittedName>
    <submittedName>
        <fullName evidence="13">Type II secretion system protein F</fullName>
    </submittedName>
</protein>
<feature type="transmembrane region" description="Helical" evidence="10">
    <location>
        <begin position="322"/>
        <end position="343"/>
    </location>
</feature>
<keyword evidence="3 9" id="KW-0813">Transport</keyword>
<dbReference type="OrthoDB" id="9805682at2"/>
<dbReference type="AlphaFoldDB" id="A0A0W0UJZ4"/>
<dbReference type="EMBL" id="LYOZ01000010">
    <property type="protein sequence ID" value="OCH98548.1"/>
    <property type="molecule type" value="Genomic_DNA"/>
</dbReference>
<evidence type="ECO:0000259" key="11">
    <source>
        <dbReference type="Pfam" id="PF00482"/>
    </source>
</evidence>
<dbReference type="STRING" id="455.Ljam_2420"/>
<dbReference type="InterPro" id="IPR042094">
    <property type="entry name" value="T2SS_GspF_sf"/>
</dbReference>
<comment type="similarity">
    <text evidence="2 9">Belongs to the GSP F family.</text>
</comment>
<gene>
    <name evidence="12" type="primary">pilC</name>
    <name evidence="13" type="ORF">A8135_00450</name>
    <name evidence="12" type="ORF">Ljam_2420</name>
</gene>
<evidence type="ECO:0000256" key="8">
    <source>
        <dbReference type="ARBA" id="ARBA00023136"/>
    </source>
</evidence>
<accession>A0A0W0UJZ4</accession>
<evidence type="ECO:0000256" key="9">
    <source>
        <dbReference type="RuleBase" id="RU003923"/>
    </source>
</evidence>
<dbReference type="Pfam" id="PF00482">
    <property type="entry name" value="T2SSF"/>
    <property type="match status" value="2"/>
</dbReference>
<dbReference type="PANTHER" id="PTHR30012">
    <property type="entry name" value="GENERAL SECRETION PATHWAY PROTEIN"/>
    <property type="match status" value="1"/>
</dbReference>
<feature type="domain" description="Type II secretion system protein GspF" evidence="11">
    <location>
        <begin position="219"/>
        <end position="341"/>
    </location>
</feature>
<keyword evidence="7 10" id="KW-1133">Transmembrane helix</keyword>
<dbReference type="FunFam" id="1.20.81.30:FF:000001">
    <property type="entry name" value="Type II secretion system protein F"/>
    <property type="match status" value="2"/>
</dbReference>
<evidence type="ECO:0000256" key="2">
    <source>
        <dbReference type="ARBA" id="ARBA00005745"/>
    </source>
</evidence>
<evidence type="ECO:0000256" key="3">
    <source>
        <dbReference type="ARBA" id="ARBA00022448"/>
    </source>
</evidence>
<dbReference type="PRINTS" id="PR00812">
    <property type="entry name" value="BCTERIALGSPF"/>
</dbReference>
<evidence type="ECO:0000256" key="4">
    <source>
        <dbReference type="ARBA" id="ARBA00022475"/>
    </source>
</evidence>
<dbReference type="PATRIC" id="fig|455.5.peg.2544"/>
<dbReference type="GO" id="GO:0015628">
    <property type="term" value="P:protein secretion by the type II secretion system"/>
    <property type="evidence" value="ECO:0007669"/>
    <property type="project" value="TreeGrafter"/>
</dbReference>